<evidence type="ECO:0000313" key="10">
    <source>
        <dbReference type="EMBL" id="MFC3997340.1"/>
    </source>
</evidence>
<dbReference type="EMBL" id="JBHSBH010000010">
    <property type="protein sequence ID" value="MFC3997340.1"/>
    <property type="molecule type" value="Genomic_DNA"/>
</dbReference>
<feature type="transmembrane region" description="Helical" evidence="7">
    <location>
        <begin position="176"/>
        <end position="195"/>
    </location>
</feature>
<feature type="transmembrane region" description="Helical" evidence="7">
    <location>
        <begin position="375"/>
        <end position="399"/>
    </location>
</feature>
<feature type="domain" description="Dicarboxylate carrier MatC N-terminal" evidence="9">
    <location>
        <begin position="1"/>
        <end position="149"/>
    </location>
</feature>
<feature type="transmembrane region" description="Helical" evidence="7">
    <location>
        <begin position="93"/>
        <end position="120"/>
    </location>
</feature>
<comment type="subcellular location">
    <subcellularLocation>
        <location evidence="1">Membrane</location>
        <topology evidence="1">Multi-pass membrane protein</topology>
    </subcellularLocation>
</comment>
<dbReference type="Proteomes" id="UP001595847">
    <property type="component" value="Unassembled WGS sequence"/>
</dbReference>
<feature type="transmembrane region" description="Helical" evidence="7">
    <location>
        <begin position="6"/>
        <end position="36"/>
    </location>
</feature>
<evidence type="ECO:0000313" key="11">
    <source>
        <dbReference type="Proteomes" id="UP001595847"/>
    </source>
</evidence>
<feature type="transmembrane region" description="Helical" evidence="7">
    <location>
        <begin position="300"/>
        <end position="333"/>
    </location>
</feature>
<feature type="transmembrane region" description="Helical" evidence="7">
    <location>
        <begin position="345"/>
        <end position="363"/>
    </location>
</feature>
<comment type="caution">
    <text evidence="10">The sequence shown here is derived from an EMBL/GenBank/DDBJ whole genome shotgun (WGS) entry which is preliminary data.</text>
</comment>
<feature type="transmembrane region" description="Helical" evidence="7">
    <location>
        <begin position="132"/>
        <end position="156"/>
    </location>
</feature>
<dbReference type="Pfam" id="PF03600">
    <property type="entry name" value="CitMHS"/>
    <property type="match status" value="1"/>
</dbReference>
<accession>A0ABV8FMQ6</accession>
<dbReference type="InterPro" id="IPR030676">
    <property type="entry name" value="CitT-rel"/>
</dbReference>
<gene>
    <name evidence="10" type="ORF">ACFOVU_15525</name>
</gene>
<sequence length="491" mass="49311">MSVELVSILVLVLVFLIATFTSAHMGALALVAAFIVGTALVGETPDDIFGGFPGDLFVILAGVTYLFALAKGNGTVDWLVQQAVRAVAGRIALIPWVMFLITAALTAVGAVVPAAVAIIAPMGMGFAVRYRINPVLMGLLIINGASAGGFSPISIFGGITNGVVARNDLGGSPLTLFAASFVFNVVLSIAVFFMFGGRKLIGRRAETAGTPTATAEDGTEAEPADAGRDGAGRPGPSGGTARPAAPDAPGGSATVPASAGATGTGVRTTPVPRPRSADSAAPAPGGGAEAPVPLTLERALTVIGILALAVGALAFELDVGLMAISVAVVLTLVAPGSAKGAIDKIAWPTVLLVCGIVTYVSLMERIGTVEYLGDGVASIGVPLLAAFVICLIGAAVSAFASTTGILGALIPLAVPFLLAGEVGVIGMITALAISSSVVDSSPFSTSGALVVANAPEEQRARVFRTLMTWGMSMILVAPLLAWTVFVVPGWW</sequence>
<evidence type="ECO:0000256" key="1">
    <source>
        <dbReference type="ARBA" id="ARBA00004141"/>
    </source>
</evidence>
<dbReference type="RefSeq" id="WP_378534230.1">
    <property type="nucleotide sequence ID" value="NZ_JBHSBH010000010.1"/>
</dbReference>
<dbReference type="Pfam" id="PF07158">
    <property type="entry name" value="MatC_N"/>
    <property type="match status" value="1"/>
</dbReference>
<evidence type="ECO:0000256" key="4">
    <source>
        <dbReference type="ARBA" id="ARBA00022989"/>
    </source>
</evidence>
<reference evidence="11" key="1">
    <citation type="journal article" date="2019" name="Int. J. Syst. Evol. Microbiol.">
        <title>The Global Catalogue of Microorganisms (GCM) 10K type strain sequencing project: providing services to taxonomists for standard genome sequencing and annotation.</title>
        <authorList>
            <consortium name="The Broad Institute Genomics Platform"/>
            <consortium name="The Broad Institute Genome Sequencing Center for Infectious Disease"/>
            <person name="Wu L."/>
            <person name="Ma J."/>
        </authorList>
    </citation>
    <scope>NUCLEOTIDE SEQUENCE [LARGE SCALE GENOMIC DNA]</scope>
    <source>
        <strain evidence="11">TBRC 1826</strain>
    </source>
</reference>
<evidence type="ECO:0000256" key="5">
    <source>
        <dbReference type="ARBA" id="ARBA00023136"/>
    </source>
</evidence>
<feature type="compositionally biased region" description="Low complexity" evidence="6">
    <location>
        <begin position="207"/>
        <end position="216"/>
    </location>
</feature>
<organism evidence="10 11">
    <name type="scientific">Nocardiopsis sediminis</name>
    <dbReference type="NCBI Taxonomy" id="1778267"/>
    <lineage>
        <taxon>Bacteria</taxon>
        <taxon>Bacillati</taxon>
        <taxon>Actinomycetota</taxon>
        <taxon>Actinomycetes</taxon>
        <taxon>Streptosporangiales</taxon>
        <taxon>Nocardiopsidaceae</taxon>
        <taxon>Nocardiopsis</taxon>
    </lineage>
</organism>
<keyword evidence="2" id="KW-0813">Transport</keyword>
<feature type="region of interest" description="Disordered" evidence="6">
    <location>
        <begin position="207"/>
        <end position="287"/>
    </location>
</feature>
<keyword evidence="4 7" id="KW-1133">Transmembrane helix</keyword>
<evidence type="ECO:0000256" key="3">
    <source>
        <dbReference type="ARBA" id="ARBA00022692"/>
    </source>
</evidence>
<evidence type="ECO:0000256" key="6">
    <source>
        <dbReference type="SAM" id="MobiDB-lite"/>
    </source>
</evidence>
<evidence type="ECO:0000256" key="7">
    <source>
        <dbReference type="SAM" id="Phobius"/>
    </source>
</evidence>
<feature type="transmembrane region" description="Helical" evidence="7">
    <location>
        <begin position="405"/>
        <end position="433"/>
    </location>
</feature>
<protein>
    <submittedName>
        <fullName evidence="10">SLC13 family permease</fullName>
    </submittedName>
</protein>
<proteinExistence type="predicted"/>
<feature type="transmembrane region" description="Helical" evidence="7">
    <location>
        <begin position="48"/>
        <end position="70"/>
    </location>
</feature>
<dbReference type="PANTHER" id="PTHR42826">
    <property type="entry name" value="DICARBOXYLATE TRANSPORTER 2.1, CHLOROPLASTIC"/>
    <property type="match status" value="1"/>
</dbReference>
<feature type="domain" description="Citrate transporter-like" evidence="8">
    <location>
        <begin position="317"/>
        <end position="485"/>
    </location>
</feature>
<evidence type="ECO:0000259" key="9">
    <source>
        <dbReference type="Pfam" id="PF07158"/>
    </source>
</evidence>
<keyword evidence="3 7" id="KW-0812">Transmembrane</keyword>
<feature type="transmembrane region" description="Helical" evidence="7">
    <location>
        <begin position="466"/>
        <end position="490"/>
    </location>
</feature>
<dbReference type="InterPro" id="IPR009827">
    <property type="entry name" value="MatC_N"/>
</dbReference>
<name>A0ABV8FMQ6_9ACTN</name>
<dbReference type="InterPro" id="IPR004680">
    <property type="entry name" value="Cit_transptr-like_dom"/>
</dbReference>
<feature type="compositionally biased region" description="Low complexity" evidence="6">
    <location>
        <begin position="277"/>
        <end position="287"/>
    </location>
</feature>
<evidence type="ECO:0000259" key="8">
    <source>
        <dbReference type="Pfam" id="PF03600"/>
    </source>
</evidence>
<keyword evidence="11" id="KW-1185">Reference proteome</keyword>
<keyword evidence="5 7" id="KW-0472">Membrane</keyword>
<evidence type="ECO:0000256" key="2">
    <source>
        <dbReference type="ARBA" id="ARBA00022448"/>
    </source>
</evidence>